<evidence type="ECO:0000313" key="12">
    <source>
        <dbReference type="EMBL" id="KAJ7617098.1"/>
    </source>
</evidence>
<dbReference type="PROSITE" id="PS00086">
    <property type="entry name" value="CYTOCHROME_P450"/>
    <property type="match status" value="1"/>
</dbReference>
<accession>A0AAD7FGC4</accession>
<feature type="binding site" description="axial binding residue" evidence="9">
    <location>
        <position position="418"/>
    </location>
    <ligand>
        <name>heme</name>
        <dbReference type="ChEBI" id="CHEBI:30413"/>
    </ligand>
    <ligandPart>
        <name>Fe</name>
        <dbReference type="ChEBI" id="CHEBI:18248"/>
    </ligandPart>
</feature>
<comment type="caution">
    <text evidence="12">The sequence shown here is derived from an EMBL/GenBank/DDBJ whole genome shotgun (WGS) entry which is preliminary data.</text>
</comment>
<evidence type="ECO:0000256" key="8">
    <source>
        <dbReference type="ARBA" id="ARBA00023033"/>
    </source>
</evidence>
<dbReference type="PANTHER" id="PTHR46300">
    <property type="entry name" value="P450, PUTATIVE (EUROFUNG)-RELATED-RELATED"/>
    <property type="match status" value="1"/>
</dbReference>
<proteinExistence type="inferred from homology"/>
<dbReference type="InterPro" id="IPR036396">
    <property type="entry name" value="Cyt_P450_sf"/>
</dbReference>
<dbReference type="GO" id="GO:0016705">
    <property type="term" value="F:oxidoreductase activity, acting on paired donors, with incorporation or reduction of molecular oxygen"/>
    <property type="evidence" value="ECO:0007669"/>
    <property type="project" value="InterPro"/>
</dbReference>
<evidence type="ECO:0000256" key="11">
    <source>
        <dbReference type="SAM" id="SignalP"/>
    </source>
</evidence>
<dbReference type="Proteomes" id="UP001221142">
    <property type="component" value="Unassembled WGS sequence"/>
</dbReference>
<evidence type="ECO:0000256" key="9">
    <source>
        <dbReference type="PIRSR" id="PIRSR602401-1"/>
    </source>
</evidence>
<keyword evidence="4 9" id="KW-0349">Heme</keyword>
<dbReference type="GO" id="GO:0020037">
    <property type="term" value="F:heme binding"/>
    <property type="evidence" value="ECO:0007669"/>
    <property type="project" value="InterPro"/>
</dbReference>
<dbReference type="InterPro" id="IPR002401">
    <property type="entry name" value="Cyt_P450_E_grp-I"/>
</dbReference>
<feature type="chain" id="PRO_5042217130" evidence="11">
    <location>
        <begin position="23"/>
        <end position="480"/>
    </location>
</feature>
<dbReference type="AlphaFoldDB" id="A0AAD7FGC4"/>
<dbReference type="Pfam" id="PF00067">
    <property type="entry name" value="p450"/>
    <property type="match status" value="2"/>
</dbReference>
<evidence type="ECO:0000256" key="1">
    <source>
        <dbReference type="ARBA" id="ARBA00001971"/>
    </source>
</evidence>
<keyword evidence="7 9" id="KW-0408">Iron</keyword>
<name>A0AAD7FGC4_9AGAR</name>
<dbReference type="EMBL" id="JARKIF010000021">
    <property type="protein sequence ID" value="KAJ7617098.1"/>
    <property type="molecule type" value="Genomic_DNA"/>
</dbReference>
<dbReference type="SUPFAM" id="SSF48264">
    <property type="entry name" value="Cytochrome P450"/>
    <property type="match status" value="1"/>
</dbReference>
<evidence type="ECO:0000256" key="2">
    <source>
        <dbReference type="ARBA" id="ARBA00005179"/>
    </source>
</evidence>
<keyword evidence="11" id="KW-0732">Signal</keyword>
<comment type="cofactor">
    <cofactor evidence="1 9">
        <name>heme</name>
        <dbReference type="ChEBI" id="CHEBI:30413"/>
    </cofactor>
</comment>
<dbReference type="Gene3D" id="1.10.630.10">
    <property type="entry name" value="Cytochrome P450"/>
    <property type="match status" value="1"/>
</dbReference>
<evidence type="ECO:0000256" key="6">
    <source>
        <dbReference type="ARBA" id="ARBA00023002"/>
    </source>
</evidence>
<protein>
    <submittedName>
        <fullName evidence="12">Cytochrome P450</fullName>
    </submittedName>
</protein>
<keyword evidence="13" id="KW-1185">Reference proteome</keyword>
<organism evidence="12 13">
    <name type="scientific">Roridomyces roridus</name>
    <dbReference type="NCBI Taxonomy" id="1738132"/>
    <lineage>
        <taxon>Eukaryota</taxon>
        <taxon>Fungi</taxon>
        <taxon>Dikarya</taxon>
        <taxon>Basidiomycota</taxon>
        <taxon>Agaricomycotina</taxon>
        <taxon>Agaricomycetes</taxon>
        <taxon>Agaricomycetidae</taxon>
        <taxon>Agaricales</taxon>
        <taxon>Marasmiineae</taxon>
        <taxon>Mycenaceae</taxon>
        <taxon>Roridomyces</taxon>
    </lineage>
</organism>
<sequence>MALSWTLILVALSVLVLRYVRRSRDALPLPPGPGSAFPMLGHLLVMPLQHESLTYQRWSRQLGSDVICLRVLGRHMIILNSIRAVTDLLEGKAAIYSDRPRLYALKELIGLQWLYGLMPYGKPFLDVRKAASKYLHPEPIKQYRPLQHAAVSRCLSDIQRSPDDFAQHFTLLAGHTILGVAYGIEPSLKDAYLKNVNMAVEGLRLGLSPRALLYDLLPITQWLPDWLPGLGVKKEAQKYIKHTTELPELPLQATRAAMEKGTAPTSMAASMLADNELGYDVVRSVTGSLYFVPLHSSVLKIIQIVATLSNFLLAMLKYPSTQVKAQAEIDAHLQHTRLPSLGGGPATPLATPHALTADDTYRGMRLPKDAIVIGNVHAIVHDPALVGPNPDTFDPERYLSGSPAKELDVLFGFGPRVCPGRHLARATIWLAVVSIPEEGEEVSDGYTEFTSGVVAAPLPFKCRIVPRAGAVEALRLAGEL</sequence>
<dbReference type="PRINTS" id="PR00463">
    <property type="entry name" value="EP450I"/>
</dbReference>
<reference evidence="12" key="1">
    <citation type="submission" date="2023-03" db="EMBL/GenBank/DDBJ databases">
        <title>Massive genome expansion in bonnet fungi (Mycena s.s.) driven by repeated elements and novel gene families across ecological guilds.</title>
        <authorList>
            <consortium name="Lawrence Berkeley National Laboratory"/>
            <person name="Harder C.B."/>
            <person name="Miyauchi S."/>
            <person name="Viragh M."/>
            <person name="Kuo A."/>
            <person name="Thoen E."/>
            <person name="Andreopoulos B."/>
            <person name="Lu D."/>
            <person name="Skrede I."/>
            <person name="Drula E."/>
            <person name="Henrissat B."/>
            <person name="Morin E."/>
            <person name="Kohler A."/>
            <person name="Barry K."/>
            <person name="LaButti K."/>
            <person name="Morin E."/>
            <person name="Salamov A."/>
            <person name="Lipzen A."/>
            <person name="Mereny Z."/>
            <person name="Hegedus B."/>
            <person name="Baldrian P."/>
            <person name="Stursova M."/>
            <person name="Weitz H."/>
            <person name="Taylor A."/>
            <person name="Grigoriev I.V."/>
            <person name="Nagy L.G."/>
            <person name="Martin F."/>
            <person name="Kauserud H."/>
        </authorList>
    </citation>
    <scope>NUCLEOTIDE SEQUENCE</scope>
    <source>
        <strain evidence="12">9284</strain>
    </source>
</reference>
<keyword evidence="5 9" id="KW-0479">Metal-binding</keyword>
<dbReference type="GO" id="GO:0005506">
    <property type="term" value="F:iron ion binding"/>
    <property type="evidence" value="ECO:0007669"/>
    <property type="project" value="InterPro"/>
</dbReference>
<evidence type="ECO:0000256" key="7">
    <source>
        <dbReference type="ARBA" id="ARBA00023004"/>
    </source>
</evidence>
<evidence type="ECO:0000313" key="13">
    <source>
        <dbReference type="Proteomes" id="UP001221142"/>
    </source>
</evidence>
<evidence type="ECO:0000256" key="10">
    <source>
        <dbReference type="RuleBase" id="RU000461"/>
    </source>
</evidence>
<evidence type="ECO:0000256" key="3">
    <source>
        <dbReference type="ARBA" id="ARBA00010617"/>
    </source>
</evidence>
<dbReference type="InterPro" id="IPR050364">
    <property type="entry name" value="Cytochrome_P450_fung"/>
</dbReference>
<evidence type="ECO:0000256" key="4">
    <source>
        <dbReference type="ARBA" id="ARBA00022617"/>
    </source>
</evidence>
<comment type="pathway">
    <text evidence="2">Secondary metabolite biosynthesis.</text>
</comment>
<keyword evidence="8 10" id="KW-0503">Monooxygenase</keyword>
<feature type="signal peptide" evidence="11">
    <location>
        <begin position="1"/>
        <end position="22"/>
    </location>
</feature>
<dbReference type="PANTHER" id="PTHR46300:SF7">
    <property type="entry name" value="P450, PUTATIVE (EUROFUNG)-RELATED"/>
    <property type="match status" value="1"/>
</dbReference>
<comment type="similarity">
    <text evidence="3 10">Belongs to the cytochrome P450 family.</text>
</comment>
<evidence type="ECO:0000256" key="5">
    <source>
        <dbReference type="ARBA" id="ARBA00022723"/>
    </source>
</evidence>
<dbReference type="GO" id="GO:0004497">
    <property type="term" value="F:monooxygenase activity"/>
    <property type="evidence" value="ECO:0007669"/>
    <property type="project" value="UniProtKB-KW"/>
</dbReference>
<dbReference type="InterPro" id="IPR017972">
    <property type="entry name" value="Cyt_P450_CS"/>
</dbReference>
<keyword evidence="6 10" id="KW-0560">Oxidoreductase</keyword>
<dbReference type="InterPro" id="IPR001128">
    <property type="entry name" value="Cyt_P450"/>
</dbReference>
<gene>
    <name evidence="12" type="ORF">FB45DRAFT_933430</name>
</gene>